<dbReference type="Proteomes" id="UP001156441">
    <property type="component" value="Unassembled WGS sequence"/>
</dbReference>
<dbReference type="SUPFAM" id="SSF52096">
    <property type="entry name" value="ClpP/crotonase"/>
    <property type="match status" value="1"/>
</dbReference>
<dbReference type="EMBL" id="JAFFZE010000004">
    <property type="protein sequence ID" value="MCT2582241.1"/>
    <property type="molecule type" value="Genomic_DNA"/>
</dbReference>
<organism evidence="2 3">
    <name type="scientific">Actinophytocola gossypii</name>
    <dbReference type="NCBI Taxonomy" id="2812003"/>
    <lineage>
        <taxon>Bacteria</taxon>
        <taxon>Bacillati</taxon>
        <taxon>Actinomycetota</taxon>
        <taxon>Actinomycetes</taxon>
        <taxon>Pseudonocardiales</taxon>
        <taxon>Pseudonocardiaceae</taxon>
    </lineage>
</organism>
<dbReference type="Gene3D" id="1.10.12.10">
    <property type="entry name" value="Lyase 2-enoyl-coa Hydratase, Chain A, domain 2"/>
    <property type="match status" value="1"/>
</dbReference>
<gene>
    <name evidence="2" type="ORF">JT362_03765</name>
</gene>
<comment type="similarity">
    <text evidence="1">Belongs to the enoyl-CoA hydratase/isomerase family.</text>
</comment>
<dbReference type="PANTHER" id="PTHR43459">
    <property type="entry name" value="ENOYL-COA HYDRATASE"/>
    <property type="match status" value="1"/>
</dbReference>
<evidence type="ECO:0000313" key="2">
    <source>
        <dbReference type="EMBL" id="MCT2582241.1"/>
    </source>
</evidence>
<keyword evidence="3" id="KW-1185">Reference proteome</keyword>
<name>A0ABT2J382_9PSEU</name>
<dbReference type="PANTHER" id="PTHR43459:SF1">
    <property type="entry name" value="EG:BACN32G11.4 PROTEIN"/>
    <property type="match status" value="1"/>
</dbReference>
<evidence type="ECO:0000256" key="1">
    <source>
        <dbReference type="ARBA" id="ARBA00005254"/>
    </source>
</evidence>
<evidence type="ECO:0000313" key="3">
    <source>
        <dbReference type="Proteomes" id="UP001156441"/>
    </source>
</evidence>
<dbReference type="CDD" id="cd06558">
    <property type="entry name" value="crotonase-like"/>
    <property type="match status" value="1"/>
</dbReference>
<dbReference type="Pfam" id="PF00378">
    <property type="entry name" value="ECH_1"/>
    <property type="match status" value="1"/>
</dbReference>
<comment type="caution">
    <text evidence="2">The sequence shown here is derived from an EMBL/GenBank/DDBJ whole genome shotgun (WGS) entry which is preliminary data.</text>
</comment>
<dbReference type="Gene3D" id="3.90.226.10">
    <property type="entry name" value="2-enoyl-CoA Hydratase, Chain A, domain 1"/>
    <property type="match status" value="1"/>
</dbReference>
<dbReference type="InterPro" id="IPR014748">
    <property type="entry name" value="Enoyl-CoA_hydra_C"/>
</dbReference>
<reference evidence="2 3" key="1">
    <citation type="submission" date="2021-02" db="EMBL/GenBank/DDBJ databases">
        <title>Actinophytocola xerophila sp. nov., isolated from soil of cotton cropping field.</title>
        <authorList>
            <person name="Huang R."/>
            <person name="Chen X."/>
            <person name="Ge X."/>
            <person name="Liu W."/>
        </authorList>
    </citation>
    <scope>NUCLEOTIDE SEQUENCE [LARGE SCALE GENOMIC DNA]</scope>
    <source>
        <strain evidence="2 3">S1-96</strain>
    </source>
</reference>
<dbReference type="InterPro" id="IPR001753">
    <property type="entry name" value="Enoyl-CoA_hydra/iso"/>
</dbReference>
<accession>A0ABT2J382</accession>
<protein>
    <submittedName>
        <fullName evidence="2">Enoyl-CoA hydratase/isomerase family protein</fullName>
    </submittedName>
</protein>
<proteinExistence type="inferred from homology"/>
<dbReference type="InterPro" id="IPR029045">
    <property type="entry name" value="ClpP/crotonase-like_dom_sf"/>
</dbReference>
<sequence length="271" mass="29257">MPDLTDVDFDGMSVRLDGQVLRLVLNRPDRRNALSSESTRAVATLLTDLGREDTVRAIAITADGEHFCSGMNLRRERPTAGERPRPTSAHRSIDSGPHRLIGALARIEVPVVAAVRGHAAGLGCSLALVADFCVTSDTAVFSTPFTQRGFTPDSGSTWLLPRLIGPARAREMLLLGRKIGAEKAAAWGLVGQVVPDPELDEAAEALVRELAEGATTSLGLTKWLLEVNASATFDDALRTESLAEDIATRSLDFREGITAFTERRRPNYRGN</sequence>
<dbReference type="RefSeq" id="WP_260189589.1">
    <property type="nucleotide sequence ID" value="NZ_JAFFZE010000004.1"/>
</dbReference>